<organism evidence="1 2">
    <name type="scientific">Jannaschia pohangensis</name>
    <dbReference type="NCBI Taxonomy" id="390807"/>
    <lineage>
        <taxon>Bacteria</taxon>
        <taxon>Pseudomonadati</taxon>
        <taxon>Pseudomonadota</taxon>
        <taxon>Alphaproteobacteria</taxon>
        <taxon>Rhodobacterales</taxon>
        <taxon>Roseobacteraceae</taxon>
        <taxon>Jannaschia</taxon>
    </lineage>
</organism>
<dbReference type="AlphaFoldDB" id="A0A1I3QMF0"/>
<dbReference type="STRING" id="390807.SAMN04488095_2595"/>
<dbReference type="InterPro" id="IPR018666">
    <property type="entry name" value="DUF2125"/>
</dbReference>
<accession>A0A1I3QMF0</accession>
<dbReference type="Proteomes" id="UP000199110">
    <property type="component" value="Unassembled WGS sequence"/>
</dbReference>
<dbReference type="Pfam" id="PF09898">
    <property type="entry name" value="DUF2125"/>
    <property type="match status" value="1"/>
</dbReference>
<name>A0A1I3QMF0_9RHOB</name>
<dbReference type="EMBL" id="FORA01000003">
    <property type="protein sequence ID" value="SFJ35000.1"/>
    <property type="molecule type" value="Genomic_DNA"/>
</dbReference>
<dbReference type="RefSeq" id="WP_092781341.1">
    <property type="nucleotide sequence ID" value="NZ_FORA01000003.1"/>
</dbReference>
<keyword evidence="2" id="KW-1185">Reference proteome</keyword>
<protein>
    <recommendedName>
        <fullName evidence="3">DUF2125 domain-containing protein</fullName>
    </recommendedName>
</protein>
<dbReference type="OrthoDB" id="7625707at2"/>
<evidence type="ECO:0008006" key="3">
    <source>
        <dbReference type="Google" id="ProtNLM"/>
    </source>
</evidence>
<evidence type="ECO:0000313" key="1">
    <source>
        <dbReference type="EMBL" id="SFJ35000.1"/>
    </source>
</evidence>
<sequence>MARWLTILVAVLAALWSGYWFAGRTAVTRGADAAIADLRAQGWTLTYDDLSVGGFPNRFDTTVTAPRLVTPDGAFGWTAPFVQVFALSYRPNQIIAVAPPQMTFDLAGRMVEATSEDLRASAMISVSSEPELQRATLVAQSLNVDDPEFGVTVAAGQIALRQTEGRADTYDLAATLTTLRMQPFLHGLLDPDRQLPDTFELIEVDATATLPPDSQLGALDLRQATLVWGDMRIDLNGAMQVGPDRRPEGRLTLDLTGWETAFDFAMRLGLVPADRAPLIRAGLAGMAAGDGKVSAELLFENGQMRLGAIPLGPAPQL</sequence>
<proteinExistence type="predicted"/>
<reference evidence="1 2" key="1">
    <citation type="submission" date="2016-10" db="EMBL/GenBank/DDBJ databases">
        <authorList>
            <person name="de Groot N.N."/>
        </authorList>
    </citation>
    <scope>NUCLEOTIDE SEQUENCE [LARGE SCALE GENOMIC DNA]</scope>
    <source>
        <strain evidence="1 2">DSM 19073</strain>
    </source>
</reference>
<evidence type="ECO:0000313" key="2">
    <source>
        <dbReference type="Proteomes" id="UP000199110"/>
    </source>
</evidence>
<gene>
    <name evidence="1" type="ORF">SAMN04488095_2595</name>
</gene>